<reference evidence="1 2" key="1">
    <citation type="submission" date="2017-03" db="EMBL/GenBank/DDBJ databases">
        <title>Genome Sequence of Roseovarius mucosus strain SMR3 Isolated from a culture of the Diatom Skeletonema marinoi.</title>
        <authorList>
            <person name="Topel M."/>
            <person name="Pinder M."/>
            <person name="Johansson O.N."/>
            <person name="Kourtchenko O."/>
            <person name="Godhe A."/>
            <person name="Clarke A.K."/>
        </authorList>
    </citation>
    <scope>NUCLEOTIDE SEQUENCE [LARGE SCALE GENOMIC DNA]</scope>
    <source>
        <strain evidence="1 2">SMR3</strain>
    </source>
</reference>
<organism evidence="1 2">
    <name type="scientific">Roseovarius mucosus</name>
    <dbReference type="NCBI Taxonomy" id="215743"/>
    <lineage>
        <taxon>Bacteria</taxon>
        <taxon>Pseudomonadati</taxon>
        <taxon>Pseudomonadota</taxon>
        <taxon>Alphaproteobacteria</taxon>
        <taxon>Rhodobacterales</taxon>
        <taxon>Roseobacteraceae</taxon>
        <taxon>Roseovarius</taxon>
    </lineage>
</organism>
<gene>
    <name evidence="1" type="ORF">ROSMUCSMR3_02718</name>
</gene>
<sequence>MTAPSDTPTSGFVTIFDDTYDQPDCRAYFRMMDRLGYRNQHHAVAGFRAGLAEMMRLRGLEQARIVDFASSYGIVSALMAHELSLEQVFARYRQPVFDSASSAEVIDLDRGWLSGLRRPAPALHVTGIDVMPNAVAYGRAVGLFQSGFVEDLERAEPSEGLGRELARCDMIVECGSVAQLMPRALDRMLAACGPVKPWVMTSPIRGNERPEATEVLRAHGLVVERLPIPAFIHRRFESPEEQARAIANAQAAGHDTEGVETTGHFHAQILLARPEAECTDPADWSMPLDVPPMADGAAPADL</sequence>
<evidence type="ECO:0000313" key="2">
    <source>
        <dbReference type="Proteomes" id="UP000192273"/>
    </source>
</evidence>
<dbReference type="AlphaFoldDB" id="A0A1V0RQY7"/>
<proteinExistence type="predicted"/>
<dbReference type="RefSeq" id="WP_081507619.1">
    <property type="nucleotide sequence ID" value="NZ_CP020474.1"/>
</dbReference>
<protein>
    <submittedName>
        <fullName evidence="1">Uncharacterized protein</fullName>
    </submittedName>
</protein>
<dbReference type="OrthoDB" id="7055571at2"/>
<dbReference type="InterPro" id="IPR029063">
    <property type="entry name" value="SAM-dependent_MTases_sf"/>
</dbReference>
<dbReference type="SUPFAM" id="SSF53335">
    <property type="entry name" value="S-adenosyl-L-methionine-dependent methyltransferases"/>
    <property type="match status" value="1"/>
</dbReference>
<dbReference type="KEGG" id="rmm:ROSMUCSMR3_02718"/>
<evidence type="ECO:0000313" key="1">
    <source>
        <dbReference type="EMBL" id="ARE84187.1"/>
    </source>
</evidence>
<accession>A0A1V0RQY7</accession>
<dbReference type="EMBL" id="CP020474">
    <property type="protein sequence ID" value="ARE84187.1"/>
    <property type="molecule type" value="Genomic_DNA"/>
</dbReference>
<dbReference type="Proteomes" id="UP000192273">
    <property type="component" value="Chromosome"/>
</dbReference>
<name>A0A1V0RQY7_9RHOB</name>
<keyword evidence="2" id="KW-1185">Reference proteome</keyword>